<name>A0A1H3G9X3_9EURY</name>
<dbReference type="GO" id="GO:0004357">
    <property type="term" value="F:glutamate-cysteine ligase activity"/>
    <property type="evidence" value="ECO:0007669"/>
    <property type="project" value="InterPro"/>
</dbReference>
<dbReference type="SUPFAM" id="SSF55931">
    <property type="entry name" value="Glutamine synthetase/guanido kinase"/>
    <property type="match status" value="1"/>
</dbReference>
<keyword evidence="1" id="KW-0436">Ligase</keyword>
<sequence length="370" mass="42121">MPPHESPSIPRSIEAEYWVVDEEGRLTTPGALVSATEGAEREFVRPLLEVKTSPCRSTAALRAELLDRLRDVLRAAEERGKRLVPLATPATREEIEEFESERTRIQNEVVGRDFRYVRHCAGTHVHIEQQPGCVADQVNAFVAADPALALVNSSPYFQGRRLTRGARSELYRRRAYETVPHQGQLWRYIDERAEWTRRLERRYEEFVRAAMDAGIDRRTVEANFDPESAVWTPIQPRDRFGTVEWRSPDTALPSQVVRLADRLASLTAQVREKAVRIEGERGGLTDEALLLPDFPTVLKHVDDAIQEGLDSERLRRYLDRLGFEVEAYDPLAPRIDRGEELTPAAARDLRLDAAARLEQDVYQTSSIDAD</sequence>
<dbReference type="PANTHER" id="PTHR36510">
    <property type="entry name" value="GLUTAMATE--CYSTEINE LIGASE 2-RELATED"/>
    <property type="match status" value="1"/>
</dbReference>
<dbReference type="InterPro" id="IPR014746">
    <property type="entry name" value="Gln_synth/guanido_kin_cat_dom"/>
</dbReference>
<dbReference type="Pfam" id="PF04107">
    <property type="entry name" value="GCS2"/>
    <property type="match status" value="1"/>
</dbReference>
<reference evidence="2" key="1">
    <citation type="submission" date="2016-10" db="EMBL/GenBank/DDBJ databases">
        <authorList>
            <person name="Varghese N."/>
            <person name="Submissions S."/>
        </authorList>
    </citation>
    <scope>NUCLEOTIDE SEQUENCE [LARGE SCALE GENOMIC DNA]</scope>
    <source>
        <strain evidence="2">CGMCC 1.10118</strain>
    </source>
</reference>
<dbReference type="AlphaFoldDB" id="A0A1H3G9X3"/>
<dbReference type="InterPro" id="IPR006336">
    <property type="entry name" value="GCS2"/>
</dbReference>
<dbReference type="GO" id="GO:0042398">
    <property type="term" value="P:modified amino acid biosynthetic process"/>
    <property type="evidence" value="ECO:0007669"/>
    <property type="project" value="InterPro"/>
</dbReference>
<dbReference type="Proteomes" id="UP000199170">
    <property type="component" value="Unassembled WGS sequence"/>
</dbReference>
<evidence type="ECO:0000313" key="2">
    <source>
        <dbReference type="Proteomes" id="UP000199170"/>
    </source>
</evidence>
<evidence type="ECO:0000313" key="1">
    <source>
        <dbReference type="EMBL" id="SDX99857.1"/>
    </source>
</evidence>
<accession>A0A1H3G9X3</accession>
<dbReference type="Gene3D" id="3.30.590.20">
    <property type="match status" value="1"/>
</dbReference>
<dbReference type="EMBL" id="FNPB01000005">
    <property type="protein sequence ID" value="SDX99857.1"/>
    <property type="molecule type" value="Genomic_DNA"/>
</dbReference>
<dbReference type="InterPro" id="IPR050141">
    <property type="entry name" value="GCL_type2/YbdK_subfam"/>
</dbReference>
<gene>
    <name evidence="1" type="ORF">SAMN04487946_10548</name>
</gene>
<protein>
    <submittedName>
        <fullName evidence="1">Glutamate-cysteine ligase family 2(GCS2)</fullName>
    </submittedName>
</protein>
<keyword evidence="2" id="KW-1185">Reference proteome</keyword>
<dbReference type="RefSeq" id="WP_089766886.1">
    <property type="nucleotide sequence ID" value="NZ_FNPB01000005.1"/>
</dbReference>
<dbReference type="STRING" id="660517.SAMN04487946_10548"/>
<proteinExistence type="predicted"/>
<organism evidence="1 2">
    <name type="scientific">Halobellus clavatus</name>
    <dbReference type="NCBI Taxonomy" id="660517"/>
    <lineage>
        <taxon>Archaea</taxon>
        <taxon>Methanobacteriati</taxon>
        <taxon>Methanobacteriota</taxon>
        <taxon>Stenosarchaea group</taxon>
        <taxon>Halobacteria</taxon>
        <taxon>Halobacteriales</taxon>
        <taxon>Haloferacaceae</taxon>
        <taxon>Halobellus</taxon>
    </lineage>
</organism>
<dbReference type="PANTHER" id="PTHR36510:SF1">
    <property type="entry name" value="GLUTAMATE--CYSTEINE LIGASE 2-RELATED"/>
    <property type="match status" value="1"/>
</dbReference>